<feature type="transmembrane region" description="Helical" evidence="6">
    <location>
        <begin position="61"/>
        <end position="83"/>
    </location>
</feature>
<proteinExistence type="predicted"/>
<dbReference type="EMBL" id="JAQOMS010000002">
    <property type="protein sequence ID" value="MDC2891339.1"/>
    <property type="molecule type" value="Genomic_DNA"/>
</dbReference>
<sequence>MDIEQNILKETRNLETVTKCEGESLNSSDDVQGDGHALYSFGEYITFEEIITCVWKHKIKVLLSTFIISILSLFHALSLPNVYQSTISLVPAQGDNGGSLSSLASKYGGIAAMAGINIGGEESNRIEHAIELMTSWPYIEKFLNKNNLFEMFTASNGWNEKKTKSCMI</sequence>
<evidence type="ECO:0000256" key="5">
    <source>
        <dbReference type="ARBA" id="ARBA00023136"/>
    </source>
</evidence>
<evidence type="ECO:0000256" key="6">
    <source>
        <dbReference type="SAM" id="Phobius"/>
    </source>
</evidence>
<dbReference type="InterPro" id="IPR003856">
    <property type="entry name" value="LPS_length_determ_N"/>
</dbReference>
<comment type="caution">
    <text evidence="8">The sequence shown here is derived from an EMBL/GenBank/DDBJ whole genome shotgun (WGS) entry which is preliminary data.</text>
</comment>
<evidence type="ECO:0000256" key="4">
    <source>
        <dbReference type="ARBA" id="ARBA00022989"/>
    </source>
</evidence>
<keyword evidence="4 6" id="KW-1133">Transmembrane helix</keyword>
<keyword evidence="5 6" id="KW-0472">Membrane</keyword>
<dbReference type="RefSeq" id="WP_272182343.1">
    <property type="nucleotide sequence ID" value="NZ_JAQOMS010000002.1"/>
</dbReference>
<keyword evidence="9" id="KW-1185">Reference proteome</keyword>
<dbReference type="Proteomes" id="UP001528411">
    <property type="component" value="Unassembled WGS sequence"/>
</dbReference>
<comment type="subcellular location">
    <subcellularLocation>
        <location evidence="1">Cell membrane</location>
        <topology evidence="1">Multi-pass membrane protein</topology>
    </subcellularLocation>
</comment>
<protein>
    <submittedName>
        <fullName evidence="8">Wzz/FepE/Etk N-terminal domain-containing protein</fullName>
    </submittedName>
</protein>
<evidence type="ECO:0000259" key="7">
    <source>
        <dbReference type="Pfam" id="PF02706"/>
    </source>
</evidence>
<evidence type="ECO:0000256" key="3">
    <source>
        <dbReference type="ARBA" id="ARBA00022692"/>
    </source>
</evidence>
<evidence type="ECO:0000256" key="1">
    <source>
        <dbReference type="ARBA" id="ARBA00004651"/>
    </source>
</evidence>
<gene>
    <name evidence="8" type="ORF">PN838_24570</name>
</gene>
<evidence type="ECO:0000256" key="2">
    <source>
        <dbReference type="ARBA" id="ARBA00022475"/>
    </source>
</evidence>
<keyword evidence="2" id="KW-1003">Cell membrane</keyword>
<dbReference type="Pfam" id="PF02706">
    <property type="entry name" value="Wzz"/>
    <property type="match status" value="1"/>
</dbReference>
<keyword evidence="3 6" id="KW-0812">Transmembrane</keyword>
<organism evidence="8 9">
    <name type="scientific">Psychrosphaera algicola</name>
    <dbReference type="NCBI Taxonomy" id="3023714"/>
    <lineage>
        <taxon>Bacteria</taxon>
        <taxon>Pseudomonadati</taxon>
        <taxon>Pseudomonadota</taxon>
        <taxon>Gammaproteobacteria</taxon>
        <taxon>Alteromonadales</taxon>
        <taxon>Pseudoalteromonadaceae</taxon>
        <taxon>Psychrosphaera</taxon>
    </lineage>
</organism>
<name>A0ABT5FJG9_9GAMM</name>
<evidence type="ECO:0000313" key="8">
    <source>
        <dbReference type="EMBL" id="MDC2891339.1"/>
    </source>
</evidence>
<evidence type="ECO:0000313" key="9">
    <source>
        <dbReference type="Proteomes" id="UP001528411"/>
    </source>
</evidence>
<feature type="domain" description="Polysaccharide chain length determinant N-terminal" evidence="7">
    <location>
        <begin position="45"/>
        <end position="111"/>
    </location>
</feature>
<reference evidence="8 9" key="1">
    <citation type="submission" date="2023-01" db="EMBL/GenBank/DDBJ databases">
        <title>Psychrosphaera sp. nov., isolated from marine algae.</title>
        <authorList>
            <person name="Bayburt H."/>
            <person name="Choi B.J."/>
            <person name="Kim J.M."/>
            <person name="Choi D.G."/>
            <person name="Jeon C.O."/>
        </authorList>
    </citation>
    <scope>NUCLEOTIDE SEQUENCE [LARGE SCALE GENOMIC DNA]</scope>
    <source>
        <strain evidence="8 9">G1-22</strain>
    </source>
</reference>
<accession>A0ABT5FJG9</accession>